<accession>A0A7V7GU55</accession>
<dbReference type="AlphaFoldDB" id="A0A7V7GU55"/>
<protein>
    <recommendedName>
        <fullName evidence="4">MYND finger</fullName>
    </recommendedName>
</protein>
<evidence type="ECO:0000256" key="1">
    <source>
        <dbReference type="SAM" id="Phobius"/>
    </source>
</evidence>
<gene>
    <name evidence="2" type="ORF">DT594_08480</name>
</gene>
<organism evidence="2 3">
    <name type="scientific">Halopseudomonas laoshanensis</name>
    <dbReference type="NCBI Taxonomy" id="2268758"/>
    <lineage>
        <taxon>Bacteria</taxon>
        <taxon>Pseudomonadati</taxon>
        <taxon>Pseudomonadota</taxon>
        <taxon>Gammaproteobacteria</taxon>
        <taxon>Pseudomonadales</taxon>
        <taxon>Pseudomonadaceae</taxon>
        <taxon>Halopseudomonas</taxon>
    </lineage>
</organism>
<dbReference type="InterPro" id="IPR049708">
    <property type="entry name" value="PP0621-like"/>
</dbReference>
<evidence type="ECO:0008006" key="4">
    <source>
        <dbReference type="Google" id="ProtNLM"/>
    </source>
</evidence>
<keyword evidence="3" id="KW-1185">Reference proteome</keyword>
<dbReference type="NCBIfam" id="NF041023">
    <property type="entry name" value="PP0621_fam"/>
    <property type="match status" value="1"/>
</dbReference>
<evidence type="ECO:0000313" key="3">
    <source>
        <dbReference type="Proteomes" id="UP000463138"/>
    </source>
</evidence>
<proteinExistence type="predicted"/>
<dbReference type="Proteomes" id="UP000463138">
    <property type="component" value="Unassembled WGS sequence"/>
</dbReference>
<dbReference type="RefSeq" id="WP_149332285.1">
    <property type="nucleotide sequence ID" value="NZ_QOVF01000002.1"/>
</dbReference>
<keyword evidence="1" id="KW-1133">Transmembrane helix</keyword>
<reference evidence="2 3" key="1">
    <citation type="submission" date="2018-07" db="EMBL/GenBank/DDBJ databases">
        <title>Pseudomonas laoshanensis sp. nov., isolated from soil.</title>
        <authorList>
            <person name="Sun J."/>
            <person name="Yu L."/>
            <person name="Wang M."/>
            <person name="Zhang C."/>
        </authorList>
    </citation>
    <scope>NUCLEOTIDE SEQUENCE [LARGE SCALE GENOMIC DNA]</scope>
    <source>
        <strain evidence="2 3">Y22</strain>
    </source>
</reference>
<comment type="caution">
    <text evidence="2">The sequence shown here is derived from an EMBL/GenBank/DDBJ whole genome shotgun (WGS) entry which is preliminary data.</text>
</comment>
<keyword evidence="1" id="KW-0812">Transmembrane</keyword>
<evidence type="ECO:0000313" key="2">
    <source>
        <dbReference type="EMBL" id="KAA0694903.1"/>
    </source>
</evidence>
<sequence>MGLIKLMVLIAVVIGLVILWRRFKAWQITSQRQQPTPTNPPLMVRCAQCQLHLPRDQALRVNDQWYCCDAHRDAGRHD</sequence>
<name>A0A7V7GU55_9GAMM</name>
<keyword evidence="1" id="KW-0472">Membrane</keyword>
<dbReference type="OrthoDB" id="9814432at2"/>
<dbReference type="EMBL" id="QOVF01000002">
    <property type="protein sequence ID" value="KAA0694903.1"/>
    <property type="molecule type" value="Genomic_DNA"/>
</dbReference>
<feature type="transmembrane region" description="Helical" evidence="1">
    <location>
        <begin position="6"/>
        <end position="23"/>
    </location>
</feature>